<dbReference type="Proteomes" id="UP000199584">
    <property type="component" value="Unassembled WGS sequence"/>
</dbReference>
<feature type="binding site" evidence="10">
    <location>
        <position position="76"/>
    </location>
    <ligand>
        <name>Na(+)</name>
        <dbReference type="ChEBI" id="CHEBI:29101"/>
        <note>structural</note>
    </ligand>
</feature>
<evidence type="ECO:0000256" key="2">
    <source>
        <dbReference type="ARBA" id="ARBA00022475"/>
    </source>
</evidence>
<comment type="similarity">
    <text evidence="7 10">Belongs to the fluoride channel Fluc/FEX (TC 1.A.43) family.</text>
</comment>
<sequence>MVDLVAVGAGGFLGATGRYLIGRLLGKFWKRDFPLSTFVVNMLGSFALGLLMSHPHFISTLMDGSARIALSVGFMGSFTTFSTLIYESFMLAERGNLSLSAANIILSIITGLLLAWLAIYCF</sequence>
<evidence type="ECO:0000313" key="11">
    <source>
        <dbReference type="EMBL" id="SFQ99339.1"/>
    </source>
</evidence>
<feature type="binding site" evidence="10">
    <location>
        <position position="79"/>
    </location>
    <ligand>
        <name>Na(+)</name>
        <dbReference type="ChEBI" id="CHEBI:29101"/>
        <note>structural</note>
    </ligand>
</feature>
<feature type="transmembrane region" description="Helical" evidence="10">
    <location>
        <begin position="64"/>
        <end position="86"/>
    </location>
</feature>
<evidence type="ECO:0000256" key="3">
    <source>
        <dbReference type="ARBA" id="ARBA00022692"/>
    </source>
</evidence>
<reference evidence="12" key="1">
    <citation type="submission" date="2016-10" db="EMBL/GenBank/DDBJ databases">
        <authorList>
            <person name="Varghese N."/>
            <person name="Submissions S."/>
        </authorList>
    </citation>
    <scope>NUCLEOTIDE SEQUENCE [LARGE SCALE GENOMIC DNA]</scope>
    <source>
        <strain evidence="12">DSM 3669</strain>
    </source>
</reference>
<protein>
    <recommendedName>
        <fullName evidence="10">Fluoride-specific ion channel FluC</fullName>
    </recommendedName>
</protein>
<dbReference type="GO" id="GO:0046872">
    <property type="term" value="F:metal ion binding"/>
    <property type="evidence" value="ECO:0007669"/>
    <property type="project" value="UniProtKB-KW"/>
</dbReference>
<comment type="function">
    <text evidence="9 10">Fluoride-specific ion channel. Important for reducing fluoride concentration in the cell, thus reducing its toxicity.</text>
</comment>
<evidence type="ECO:0000256" key="6">
    <source>
        <dbReference type="ARBA" id="ARBA00023303"/>
    </source>
</evidence>
<comment type="subcellular location">
    <subcellularLocation>
        <location evidence="1 10">Cell membrane</location>
        <topology evidence="1 10">Multi-pass membrane protein</topology>
    </subcellularLocation>
</comment>
<keyword evidence="6 10" id="KW-0407">Ion channel</keyword>
<proteinExistence type="inferred from homology"/>
<evidence type="ECO:0000256" key="7">
    <source>
        <dbReference type="ARBA" id="ARBA00035120"/>
    </source>
</evidence>
<dbReference type="AlphaFoldDB" id="A0A1I6D1J6"/>
<keyword evidence="10" id="KW-0915">Sodium</keyword>
<keyword evidence="10" id="KW-0479">Metal-binding</keyword>
<feature type="transmembrane region" description="Helical" evidence="10">
    <location>
        <begin position="98"/>
        <end position="121"/>
    </location>
</feature>
<dbReference type="Pfam" id="PF02537">
    <property type="entry name" value="CRCB"/>
    <property type="match status" value="1"/>
</dbReference>
<keyword evidence="2 10" id="KW-1003">Cell membrane</keyword>
<comment type="catalytic activity">
    <reaction evidence="8">
        <text>fluoride(in) = fluoride(out)</text>
        <dbReference type="Rhea" id="RHEA:76159"/>
        <dbReference type="ChEBI" id="CHEBI:17051"/>
    </reaction>
    <physiologicalReaction direction="left-to-right" evidence="8">
        <dbReference type="Rhea" id="RHEA:76160"/>
    </physiologicalReaction>
</comment>
<evidence type="ECO:0000313" key="12">
    <source>
        <dbReference type="Proteomes" id="UP000199584"/>
    </source>
</evidence>
<evidence type="ECO:0000256" key="1">
    <source>
        <dbReference type="ARBA" id="ARBA00004651"/>
    </source>
</evidence>
<feature type="transmembrane region" description="Helical" evidence="10">
    <location>
        <begin position="33"/>
        <end position="52"/>
    </location>
</feature>
<dbReference type="HAMAP" id="MF_00454">
    <property type="entry name" value="FluC"/>
    <property type="match status" value="1"/>
</dbReference>
<name>A0A1I6D1J6_9FIRM</name>
<keyword evidence="5 10" id="KW-0472">Membrane</keyword>
<gene>
    <name evidence="10" type="primary">fluC</name>
    <name evidence="10" type="synonym">crcB</name>
    <name evidence="11" type="ORF">SAMN05660706_10477</name>
</gene>
<dbReference type="GO" id="GO:0062054">
    <property type="term" value="F:fluoride channel activity"/>
    <property type="evidence" value="ECO:0007669"/>
    <property type="project" value="UniProtKB-UniRule"/>
</dbReference>
<dbReference type="STRING" id="39060.SAMN05660706_10477"/>
<evidence type="ECO:0000256" key="5">
    <source>
        <dbReference type="ARBA" id="ARBA00023136"/>
    </source>
</evidence>
<keyword evidence="4 10" id="KW-1133">Transmembrane helix</keyword>
<evidence type="ECO:0000256" key="4">
    <source>
        <dbReference type="ARBA" id="ARBA00022989"/>
    </source>
</evidence>
<dbReference type="PANTHER" id="PTHR28259">
    <property type="entry name" value="FLUORIDE EXPORT PROTEIN 1-RELATED"/>
    <property type="match status" value="1"/>
</dbReference>
<accession>A0A1I6D1J6</accession>
<dbReference type="PANTHER" id="PTHR28259:SF1">
    <property type="entry name" value="FLUORIDE EXPORT PROTEIN 1-RELATED"/>
    <property type="match status" value="1"/>
</dbReference>
<keyword evidence="12" id="KW-1185">Reference proteome</keyword>
<dbReference type="OrthoDB" id="9815830at2"/>
<comment type="activity regulation">
    <text evidence="10">Na(+) is not transported, but it plays an essential structural role and its presence is essential for fluoride channel function.</text>
</comment>
<dbReference type="GO" id="GO:0140114">
    <property type="term" value="P:cellular detoxification of fluoride"/>
    <property type="evidence" value="ECO:0007669"/>
    <property type="project" value="UniProtKB-UniRule"/>
</dbReference>
<evidence type="ECO:0000256" key="10">
    <source>
        <dbReference type="HAMAP-Rule" id="MF_00454"/>
    </source>
</evidence>
<dbReference type="RefSeq" id="WP_092482080.1">
    <property type="nucleotide sequence ID" value="NZ_FOYM01000004.1"/>
</dbReference>
<organism evidence="11 12">
    <name type="scientific">Desulfoscipio geothermicus DSM 3669</name>
    <dbReference type="NCBI Taxonomy" id="1121426"/>
    <lineage>
        <taxon>Bacteria</taxon>
        <taxon>Bacillati</taxon>
        <taxon>Bacillota</taxon>
        <taxon>Clostridia</taxon>
        <taxon>Eubacteriales</taxon>
        <taxon>Desulfallaceae</taxon>
        <taxon>Desulfoscipio</taxon>
    </lineage>
</organism>
<evidence type="ECO:0000256" key="9">
    <source>
        <dbReference type="ARBA" id="ARBA00049940"/>
    </source>
</evidence>
<keyword evidence="10" id="KW-0406">Ion transport</keyword>
<dbReference type="InterPro" id="IPR003691">
    <property type="entry name" value="FluC"/>
</dbReference>
<evidence type="ECO:0000256" key="8">
    <source>
        <dbReference type="ARBA" id="ARBA00035585"/>
    </source>
</evidence>
<dbReference type="EMBL" id="FOYM01000004">
    <property type="protein sequence ID" value="SFQ99339.1"/>
    <property type="molecule type" value="Genomic_DNA"/>
</dbReference>
<keyword evidence="3 10" id="KW-0812">Transmembrane</keyword>
<keyword evidence="10" id="KW-0813">Transport</keyword>
<dbReference type="GO" id="GO:0005886">
    <property type="term" value="C:plasma membrane"/>
    <property type="evidence" value="ECO:0007669"/>
    <property type="project" value="UniProtKB-SubCell"/>
</dbReference>